<evidence type="ECO:0000256" key="1">
    <source>
        <dbReference type="ARBA" id="ARBA00022485"/>
    </source>
</evidence>
<keyword evidence="2" id="KW-0479">Metal-binding</keyword>
<evidence type="ECO:0000256" key="5">
    <source>
        <dbReference type="ARBA" id="ARBA00023014"/>
    </source>
</evidence>
<reference evidence="7 8" key="1">
    <citation type="submission" date="2016-09" db="EMBL/GenBank/DDBJ databases">
        <authorList>
            <person name="Doonan J."/>
            <person name="Pachebat J.A."/>
            <person name="Golyshin P.N."/>
            <person name="Denman S."/>
            <person name="Mcdonald J.E."/>
        </authorList>
    </citation>
    <scope>NUCLEOTIDE SEQUENCE [LARGE SCALE GENOMIC DNA]</scope>
    <source>
        <strain evidence="7 8">NCPPB 3934</strain>
    </source>
</reference>
<dbReference type="PANTHER" id="PTHR10849">
    <property type="entry name" value="NADH DEHYDROGENASE UBIQUINONE IRON-SULFUR PROTEIN 8, MITOCHONDRIAL"/>
    <property type="match status" value="1"/>
</dbReference>
<dbReference type="GO" id="GO:0051539">
    <property type="term" value="F:4 iron, 4 sulfur cluster binding"/>
    <property type="evidence" value="ECO:0007669"/>
    <property type="project" value="UniProtKB-KW"/>
</dbReference>
<sequence length="191" mass="21316">MLKLFKTILKAGSHCTVQYPFKPLEVSAGFRGKPQYDATQCIACAACTMVCPANALTMETDVTGGTRTWQLFLGRCIFCGRCEEVCPTRAIVLSQEFEMAVSSKADLYQRATFTLLDCHVCHRPFAPQKEVDYAMKLLMQSGLSEETVESQRPHFETCPECKRKQNMNHQGNVMLSQYISPPSTSVKGSKP</sequence>
<feature type="domain" description="4Fe-4S ferredoxin-type" evidence="6">
    <location>
        <begin position="32"/>
        <end position="61"/>
    </location>
</feature>
<organism evidence="7 8">
    <name type="scientific">Brenneria alni</name>
    <dbReference type="NCBI Taxonomy" id="71656"/>
    <lineage>
        <taxon>Bacteria</taxon>
        <taxon>Pseudomonadati</taxon>
        <taxon>Pseudomonadota</taxon>
        <taxon>Gammaproteobacteria</taxon>
        <taxon>Enterobacterales</taxon>
        <taxon>Pectobacteriaceae</taxon>
        <taxon>Brenneria</taxon>
    </lineage>
</organism>
<evidence type="ECO:0000256" key="4">
    <source>
        <dbReference type="ARBA" id="ARBA00023004"/>
    </source>
</evidence>
<accession>A0A421DNT7</accession>
<dbReference type="PROSITE" id="PS51379">
    <property type="entry name" value="4FE4S_FER_2"/>
    <property type="match status" value="2"/>
</dbReference>
<keyword evidence="3" id="KW-0677">Repeat</keyword>
<comment type="caution">
    <text evidence="7">The sequence shown here is derived from an EMBL/GenBank/DDBJ whole genome shotgun (WGS) entry which is preliminary data.</text>
</comment>
<keyword evidence="5" id="KW-0411">Iron-sulfur</keyword>
<keyword evidence="8" id="KW-1185">Reference proteome</keyword>
<evidence type="ECO:0000256" key="3">
    <source>
        <dbReference type="ARBA" id="ARBA00022737"/>
    </source>
</evidence>
<dbReference type="InterPro" id="IPR017900">
    <property type="entry name" value="4Fe4S_Fe_S_CS"/>
</dbReference>
<evidence type="ECO:0000259" key="6">
    <source>
        <dbReference type="PROSITE" id="PS51379"/>
    </source>
</evidence>
<dbReference type="Proteomes" id="UP000285648">
    <property type="component" value="Unassembled WGS sequence"/>
</dbReference>
<proteinExistence type="predicted"/>
<dbReference type="PANTHER" id="PTHR10849:SF35">
    <property type="entry name" value="FORMATE HYDROGENLYASE SUBUNIT 6-RELATED"/>
    <property type="match status" value="1"/>
</dbReference>
<dbReference type="EMBL" id="MJLZ01000019">
    <property type="protein sequence ID" value="RLM23889.1"/>
    <property type="molecule type" value="Genomic_DNA"/>
</dbReference>
<protein>
    <submittedName>
        <fullName evidence="7">Hydrogenase 4 subunit H</fullName>
    </submittedName>
</protein>
<dbReference type="GO" id="GO:0016020">
    <property type="term" value="C:membrane"/>
    <property type="evidence" value="ECO:0007669"/>
    <property type="project" value="InterPro"/>
</dbReference>
<dbReference type="GO" id="GO:0009060">
    <property type="term" value="P:aerobic respiration"/>
    <property type="evidence" value="ECO:0007669"/>
    <property type="project" value="TreeGrafter"/>
</dbReference>
<evidence type="ECO:0000313" key="8">
    <source>
        <dbReference type="Proteomes" id="UP000285648"/>
    </source>
</evidence>
<dbReference type="NCBIfam" id="NF009053">
    <property type="entry name" value="PRK12387.1"/>
    <property type="match status" value="1"/>
</dbReference>
<dbReference type="GO" id="GO:0046872">
    <property type="term" value="F:metal ion binding"/>
    <property type="evidence" value="ECO:0007669"/>
    <property type="project" value="UniProtKB-KW"/>
</dbReference>
<dbReference type="OrthoDB" id="9808559at2"/>
<dbReference type="SUPFAM" id="SSF54862">
    <property type="entry name" value="4Fe-4S ferredoxins"/>
    <property type="match status" value="1"/>
</dbReference>
<dbReference type="Gene3D" id="3.30.70.3270">
    <property type="match status" value="1"/>
</dbReference>
<dbReference type="InterPro" id="IPR017896">
    <property type="entry name" value="4Fe4S_Fe-S-bd"/>
</dbReference>
<feature type="domain" description="4Fe-4S ferredoxin-type" evidence="6">
    <location>
        <begin position="67"/>
        <end position="96"/>
    </location>
</feature>
<keyword evidence="4" id="KW-0408">Iron</keyword>
<dbReference type="Pfam" id="PF12838">
    <property type="entry name" value="Fer4_7"/>
    <property type="match status" value="1"/>
</dbReference>
<evidence type="ECO:0000256" key="2">
    <source>
        <dbReference type="ARBA" id="ARBA00022723"/>
    </source>
</evidence>
<dbReference type="PROSITE" id="PS00198">
    <property type="entry name" value="4FE4S_FER_1"/>
    <property type="match status" value="1"/>
</dbReference>
<dbReference type="RefSeq" id="WP_121575007.1">
    <property type="nucleotide sequence ID" value="NZ_MJLZ01000019.1"/>
</dbReference>
<gene>
    <name evidence="7" type="ORF">BIY29_09820</name>
</gene>
<dbReference type="InterPro" id="IPR010226">
    <property type="entry name" value="NADH_quinone_OxRdtase_chainI"/>
</dbReference>
<dbReference type="AlphaFoldDB" id="A0A421DNT7"/>
<dbReference type="GO" id="GO:0003954">
    <property type="term" value="F:NADH dehydrogenase activity"/>
    <property type="evidence" value="ECO:0007669"/>
    <property type="project" value="TreeGrafter"/>
</dbReference>
<evidence type="ECO:0000313" key="7">
    <source>
        <dbReference type="EMBL" id="RLM23889.1"/>
    </source>
</evidence>
<keyword evidence="1" id="KW-0004">4Fe-4S</keyword>
<dbReference type="NCBIfam" id="NF006076">
    <property type="entry name" value="PRK08222.1"/>
    <property type="match status" value="1"/>
</dbReference>
<name>A0A421DNT7_9GAMM</name>